<evidence type="ECO:0000256" key="5">
    <source>
        <dbReference type="ARBA" id="ARBA00023136"/>
    </source>
</evidence>
<evidence type="ECO:0000256" key="1">
    <source>
        <dbReference type="ARBA" id="ARBA00004651"/>
    </source>
</evidence>
<comment type="subcellular location">
    <subcellularLocation>
        <location evidence="1">Cell membrane</location>
        <topology evidence="1">Multi-pass membrane protein</topology>
    </subcellularLocation>
</comment>
<dbReference type="PROSITE" id="PS51257">
    <property type="entry name" value="PROKAR_LIPOPROTEIN"/>
    <property type="match status" value="1"/>
</dbReference>
<feature type="transmembrane region" description="Helical" evidence="7">
    <location>
        <begin position="20"/>
        <end position="38"/>
    </location>
</feature>
<feature type="compositionally biased region" description="Basic and acidic residues" evidence="6">
    <location>
        <begin position="319"/>
        <end position="334"/>
    </location>
</feature>
<accession>A0ABN1KWY2</accession>
<comment type="caution">
    <text evidence="8">The sequence shown here is derived from an EMBL/GenBank/DDBJ whole genome shotgun (WGS) entry which is preliminary data.</text>
</comment>
<evidence type="ECO:0000256" key="2">
    <source>
        <dbReference type="ARBA" id="ARBA00022475"/>
    </source>
</evidence>
<gene>
    <name evidence="8" type="ORF">GCM10008908_34040</name>
</gene>
<dbReference type="EMBL" id="BAAACI010000008">
    <property type="protein sequence ID" value="GAA0777965.1"/>
    <property type="molecule type" value="Genomic_DNA"/>
</dbReference>
<evidence type="ECO:0000313" key="9">
    <source>
        <dbReference type="Proteomes" id="UP001501047"/>
    </source>
</evidence>
<evidence type="ECO:0000256" key="3">
    <source>
        <dbReference type="ARBA" id="ARBA00022692"/>
    </source>
</evidence>
<organism evidence="8 9">
    <name type="scientific">Clostridium subterminale</name>
    <dbReference type="NCBI Taxonomy" id="1550"/>
    <lineage>
        <taxon>Bacteria</taxon>
        <taxon>Bacillati</taxon>
        <taxon>Bacillota</taxon>
        <taxon>Clostridia</taxon>
        <taxon>Eubacteriales</taxon>
        <taxon>Clostridiaceae</taxon>
        <taxon>Clostridium</taxon>
    </lineage>
</organism>
<dbReference type="PANTHER" id="PTHR32196">
    <property type="entry name" value="ABC TRANSPORTER PERMEASE PROTEIN YPHD-RELATED-RELATED"/>
    <property type="match status" value="1"/>
</dbReference>
<keyword evidence="2" id="KW-1003">Cell membrane</keyword>
<dbReference type="Proteomes" id="UP001501047">
    <property type="component" value="Unassembled WGS sequence"/>
</dbReference>
<evidence type="ECO:0000313" key="8">
    <source>
        <dbReference type="EMBL" id="GAA0777965.1"/>
    </source>
</evidence>
<feature type="transmembrane region" description="Helical" evidence="7">
    <location>
        <begin position="253"/>
        <end position="280"/>
    </location>
</feature>
<feature type="transmembrane region" description="Helical" evidence="7">
    <location>
        <begin position="215"/>
        <end position="232"/>
    </location>
</feature>
<sequence>MKMIDVRHKWSRTSSKYSIYIVLLAMFMACSLISPVFLSTENLTNISRQISITTIIAFGETILIICGLIDLSAGSVLALSGLLSVAAFKATGSLEIAVLVGVLVGVLCNFINGIMVTKFKAPPFIATLAMQTVARGAALLFTNGQNIYQIGDFIVLGQNSIGFIPIPVIFMAGITLLTWYILKHTKLGRCVYAVGGSEEASRASGIDVNKTKMKAYLINGIFVGIAGVLFMSRVNAGLPNAGIGAEFEGMTAAIIGGTSFTGGIGTAGGTLAGAFIMGFLNNIMNLVGIQSYMQQVVKGVIIAFAVIYDIKSKNKRESRKLGSIDDKTKGKNVVESKATSV</sequence>
<dbReference type="CDD" id="cd06579">
    <property type="entry name" value="TM_PBP1_transp_AraH_like"/>
    <property type="match status" value="1"/>
</dbReference>
<evidence type="ECO:0000256" key="7">
    <source>
        <dbReference type="SAM" id="Phobius"/>
    </source>
</evidence>
<protein>
    <submittedName>
        <fullName evidence="8">ABC transporter permease</fullName>
    </submittedName>
</protein>
<evidence type="ECO:0000256" key="6">
    <source>
        <dbReference type="SAM" id="MobiDB-lite"/>
    </source>
</evidence>
<keyword evidence="4 7" id="KW-1133">Transmembrane helix</keyword>
<dbReference type="InterPro" id="IPR001851">
    <property type="entry name" value="ABC_transp_permease"/>
</dbReference>
<keyword evidence="9" id="KW-1185">Reference proteome</keyword>
<feature type="transmembrane region" description="Helical" evidence="7">
    <location>
        <begin position="161"/>
        <end position="182"/>
    </location>
</feature>
<feature type="transmembrane region" description="Helical" evidence="7">
    <location>
        <begin position="50"/>
        <end position="82"/>
    </location>
</feature>
<keyword evidence="3 7" id="KW-0812">Transmembrane</keyword>
<feature type="region of interest" description="Disordered" evidence="6">
    <location>
        <begin position="319"/>
        <end position="341"/>
    </location>
</feature>
<dbReference type="Pfam" id="PF02653">
    <property type="entry name" value="BPD_transp_2"/>
    <property type="match status" value="1"/>
</dbReference>
<proteinExistence type="predicted"/>
<evidence type="ECO:0000256" key="4">
    <source>
        <dbReference type="ARBA" id="ARBA00022989"/>
    </source>
</evidence>
<feature type="transmembrane region" description="Helical" evidence="7">
    <location>
        <begin position="94"/>
        <end position="115"/>
    </location>
</feature>
<reference evidence="8 9" key="1">
    <citation type="journal article" date="2019" name="Int. J. Syst. Evol. Microbiol.">
        <title>The Global Catalogue of Microorganisms (GCM) 10K type strain sequencing project: providing services to taxonomists for standard genome sequencing and annotation.</title>
        <authorList>
            <consortium name="The Broad Institute Genomics Platform"/>
            <consortium name="The Broad Institute Genome Sequencing Center for Infectious Disease"/>
            <person name="Wu L."/>
            <person name="Ma J."/>
        </authorList>
    </citation>
    <scope>NUCLEOTIDE SEQUENCE [LARGE SCALE GENOMIC DNA]</scope>
    <source>
        <strain evidence="8 9">JCM 1417</strain>
    </source>
</reference>
<keyword evidence="5 7" id="KW-0472">Membrane</keyword>
<name>A0ABN1KWY2_CLOSU</name>
<dbReference type="PANTHER" id="PTHR32196:SF72">
    <property type="entry name" value="RIBOSE IMPORT PERMEASE PROTEIN RBSC"/>
    <property type="match status" value="1"/>
</dbReference>